<sequence length="138" mass="15457">MPIVRYQFNFGNVYLTSGGLAQSTRCLCRDSVQCTRGAGQTLSAPFKGFTSIFRHRQFERVTVHNIKAIKAGNDILADGTWQELSGEYLGVLVDGGVYLVLGDRELPVIDDKYEKSQMNGLGHVVDMMEFRRTFKTTV</sequence>
<accession>A0ABT7EGQ2</accession>
<protein>
    <submittedName>
        <fullName evidence="1">Uncharacterized protein</fullName>
    </submittedName>
</protein>
<gene>
    <name evidence="1" type="ORF">QNM18_03950</name>
</gene>
<reference evidence="1 2" key="1">
    <citation type="submission" date="2023-05" db="EMBL/GenBank/DDBJ databases">
        <title>Pseudoalteromonas ardens sp. nov., Pseudoalteromonas obscura sp. nov., and Pseudoalteromonas umbrosa sp. nov., isolated from the coral Montipora capitata.</title>
        <authorList>
            <person name="Thomas E.M."/>
            <person name="Smith E.M."/>
            <person name="Papke E."/>
            <person name="Shlafstein M.D."/>
            <person name="Oline D.K."/>
            <person name="Videau P."/>
            <person name="Saw J.H."/>
            <person name="Strangman W.K."/>
            <person name="Ushijima B."/>
        </authorList>
    </citation>
    <scope>NUCLEOTIDE SEQUENCE [LARGE SCALE GENOMIC DNA]</scope>
    <source>
        <strain evidence="1 2">P94</strain>
    </source>
</reference>
<dbReference type="EMBL" id="JASJUT010000001">
    <property type="protein sequence ID" value="MDK2594225.1"/>
    <property type="molecule type" value="Genomic_DNA"/>
</dbReference>
<comment type="caution">
    <text evidence="1">The sequence shown here is derived from an EMBL/GenBank/DDBJ whole genome shotgun (WGS) entry which is preliminary data.</text>
</comment>
<dbReference type="RefSeq" id="WP_284136412.1">
    <property type="nucleotide sequence ID" value="NZ_JASJUT010000001.1"/>
</dbReference>
<name>A0ABT7EGQ2_9GAMM</name>
<organism evidence="1 2">
    <name type="scientific">Pseudoalteromonas obscura</name>
    <dbReference type="NCBI Taxonomy" id="3048491"/>
    <lineage>
        <taxon>Bacteria</taxon>
        <taxon>Pseudomonadati</taxon>
        <taxon>Pseudomonadota</taxon>
        <taxon>Gammaproteobacteria</taxon>
        <taxon>Alteromonadales</taxon>
        <taxon>Pseudoalteromonadaceae</taxon>
        <taxon>Pseudoalteromonas</taxon>
    </lineage>
</organism>
<evidence type="ECO:0000313" key="2">
    <source>
        <dbReference type="Proteomes" id="UP001231915"/>
    </source>
</evidence>
<proteinExistence type="predicted"/>
<evidence type="ECO:0000313" key="1">
    <source>
        <dbReference type="EMBL" id="MDK2594225.1"/>
    </source>
</evidence>
<keyword evidence="2" id="KW-1185">Reference proteome</keyword>
<dbReference type="Proteomes" id="UP001231915">
    <property type="component" value="Unassembled WGS sequence"/>
</dbReference>